<accession>A0A4Q0SMM4</accession>
<evidence type="ECO:0000313" key="3">
    <source>
        <dbReference type="Proteomes" id="UP000290565"/>
    </source>
</evidence>
<dbReference type="EMBL" id="LBJM01000047">
    <property type="protein sequence ID" value="RXH39649.1"/>
    <property type="molecule type" value="Genomic_DNA"/>
</dbReference>
<feature type="compositionally biased region" description="Basic and acidic residues" evidence="1">
    <location>
        <begin position="55"/>
        <end position="70"/>
    </location>
</feature>
<gene>
    <name evidence="2" type="ORF">XH94_17345</name>
</gene>
<comment type="caution">
    <text evidence="2">The sequence shown here is derived from an EMBL/GenBank/DDBJ whole genome shotgun (WGS) entry which is preliminary data.</text>
</comment>
<feature type="region of interest" description="Disordered" evidence="1">
    <location>
        <begin position="1"/>
        <end position="70"/>
    </location>
</feature>
<evidence type="ECO:0000256" key="1">
    <source>
        <dbReference type="SAM" id="MobiDB-lite"/>
    </source>
</evidence>
<protein>
    <submittedName>
        <fullName evidence="2">Uncharacterized protein</fullName>
    </submittedName>
</protein>
<reference evidence="2 3" key="1">
    <citation type="submission" date="2015-04" db="EMBL/GenBank/DDBJ databases">
        <title>Comparative genomics of rhizobia nodulating Arachis hypogaea in China.</title>
        <authorList>
            <person name="Li Y."/>
        </authorList>
    </citation>
    <scope>NUCLEOTIDE SEQUENCE [LARGE SCALE GENOMIC DNA]</scope>
    <source>
        <strain evidence="2 3">CCBAU 51787</strain>
    </source>
</reference>
<proteinExistence type="predicted"/>
<organism evidence="2 3">
    <name type="scientific">Bradyrhizobium zhanjiangense</name>
    <dbReference type="NCBI Taxonomy" id="1325107"/>
    <lineage>
        <taxon>Bacteria</taxon>
        <taxon>Pseudomonadati</taxon>
        <taxon>Pseudomonadota</taxon>
        <taxon>Alphaproteobacteria</taxon>
        <taxon>Hyphomicrobiales</taxon>
        <taxon>Nitrobacteraceae</taxon>
        <taxon>Bradyrhizobium</taxon>
    </lineage>
</organism>
<sequence>MPFAAGGLLRGSGRPCHQEAQPIDRNAELHGAGNDGHGGQLSDLAAAGPPMSSKPDPRERGAKGNKGKEMAIRIALAR</sequence>
<dbReference type="AlphaFoldDB" id="A0A4Q0SMM4"/>
<dbReference type="RefSeq" id="WP_128945259.1">
    <property type="nucleotide sequence ID" value="NZ_LBJM01000047.1"/>
</dbReference>
<evidence type="ECO:0000313" key="2">
    <source>
        <dbReference type="EMBL" id="RXH39649.1"/>
    </source>
</evidence>
<name>A0A4Q0SMM4_9BRAD</name>
<dbReference type="Proteomes" id="UP000290565">
    <property type="component" value="Unassembled WGS sequence"/>
</dbReference>